<evidence type="ECO:0000313" key="1">
    <source>
        <dbReference type="EMBL" id="GAA5511318.1"/>
    </source>
</evidence>
<evidence type="ECO:0000313" key="2">
    <source>
        <dbReference type="Proteomes" id="UP001401887"/>
    </source>
</evidence>
<gene>
    <name evidence="1" type="ORF">Dcar01_00024</name>
</gene>
<dbReference type="Proteomes" id="UP001401887">
    <property type="component" value="Unassembled WGS sequence"/>
</dbReference>
<name>A0ABP9W1T5_9DEIO</name>
<dbReference type="EMBL" id="BAABRP010000001">
    <property type="protein sequence ID" value="GAA5511318.1"/>
    <property type="molecule type" value="Genomic_DNA"/>
</dbReference>
<keyword evidence="2" id="KW-1185">Reference proteome</keyword>
<sequence length="208" mass="23355">MERFGFSTPPAFEGEESVGHRGNFLLVEQGQVLGGSTKNQGFTLDLPGLVAHGEAHVVGWLRRQELRPQPGPDLWDEIFTEAALLANLDRRELILGFWQWLPASPPLLPDVLGCMFTEFVNYPDMWGVFVDIMQPLWPGWQITLALPAEFAVQECILTCIAALKPPLIQDAARPPRSFLSETQKRLGFRLAFSLALGERSEAFRRLNL</sequence>
<reference evidence="1 2" key="1">
    <citation type="submission" date="2024-02" db="EMBL/GenBank/DDBJ databases">
        <title>Deinococcus carri NBRC 110142.</title>
        <authorList>
            <person name="Ichikawa N."/>
            <person name="Katano-Makiyama Y."/>
            <person name="Hidaka K."/>
        </authorList>
    </citation>
    <scope>NUCLEOTIDE SEQUENCE [LARGE SCALE GENOMIC DNA]</scope>
    <source>
        <strain evidence="1 2">NBRC 110142</strain>
    </source>
</reference>
<accession>A0ABP9W1T5</accession>
<proteinExistence type="predicted"/>
<protein>
    <submittedName>
        <fullName evidence="1">Uncharacterized protein</fullName>
    </submittedName>
</protein>
<dbReference type="RefSeq" id="WP_345459039.1">
    <property type="nucleotide sequence ID" value="NZ_BAABRP010000001.1"/>
</dbReference>
<organism evidence="1 2">
    <name type="scientific">Deinococcus carri</name>
    <dbReference type="NCBI Taxonomy" id="1211323"/>
    <lineage>
        <taxon>Bacteria</taxon>
        <taxon>Thermotogati</taxon>
        <taxon>Deinococcota</taxon>
        <taxon>Deinococci</taxon>
        <taxon>Deinococcales</taxon>
        <taxon>Deinococcaceae</taxon>
        <taxon>Deinococcus</taxon>
    </lineage>
</organism>
<comment type="caution">
    <text evidence="1">The sequence shown here is derived from an EMBL/GenBank/DDBJ whole genome shotgun (WGS) entry which is preliminary data.</text>
</comment>